<evidence type="ECO:0000313" key="1">
    <source>
        <dbReference type="EMBL" id="MFC4859390.1"/>
    </source>
</evidence>
<name>A0ABV9SG50_9PSEU</name>
<accession>A0ABV9SG50</accession>
<keyword evidence="2" id="KW-1185">Reference proteome</keyword>
<evidence type="ECO:0000313" key="2">
    <source>
        <dbReference type="Proteomes" id="UP001595859"/>
    </source>
</evidence>
<reference evidence="2" key="1">
    <citation type="journal article" date="2019" name="Int. J. Syst. Evol. Microbiol.">
        <title>The Global Catalogue of Microorganisms (GCM) 10K type strain sequencing project: providing services to taxonomists for standard genome sequencing and annotation.</title>
        <authorList>
            <consortium name="The Broad Institute Genomics Platform"/>
            <consortium name="The Broad Institute Genome Sequencing Center for Infectious Disease"/>
            <person name="Wu L."/>
            <person name="Ma J."/>
        </authorList>
    </citation>
    <scope>NUCLEOTIDE SEQUENCE [LARGE SCALE GENOMIC DNA]</scope>
    <source>
        <strain evidence="2">ZS-22-S1</strain>
    </source>
</reference>
<sequence length="209" mass="22615">MSALQFEAASWLPCPNSPEEHQAGVDAVTRWVRQQERRTGARSVLLTDTFGVDDEISAIGPYQRGSTYFSARNGGPATRGPVLVYRPTRRLLKVAQGMALSAICVWELVPPVLGWAGQVHALNLSTGQTTVPHPALADHLDRLVWAGNNGYHDKPGRRDARRILGEIADQGLLDQDISSALAAHGLSTSALDNVDKFITSLSTRKGLVI</sequence>
<organism evidence="1 2">
    <name type="scientific">Actinophytocola glycyrrhizae</name>
    <dbReference type="NCBI Taxonomy" id="2044873"/>
    <lineage>
        <taxon>Bacteria</taxon>
        <taxon>Bacillati</taxon>
        <taxon>Actinomycetota</taxon>
        <taxon>Actinomycetes</taxon>
        <taxon>Pseudonocardiales</taxon>
        <taxon>Pseudonocardiaceae</taxon>
    </lineage>
</organism>
<dbReference type="Proteomes" id="UP001595859">
    <property type="component" value="Unassembled WGS sequence"/>
</dbReference>
<gene>
    <name evidence="1" type="ORF">ACFPCV_38345</name>
</gene>
<dbReference type="RefSeq" id="WP_378062415.1">
    <property type="nucleotide sequence ID" value="NZ_JBHSIS010000031.1"/>
</dbReference>
<comment type="caution">
    <text evidence="1">The sequence shown here is derived from an EMBL/GenBank/DDBJ whole genome shotgun (WGS) entry which is preliminary data.</text>
</comment>
<dbReference type="EMBL" id="JBHSIS010000031">
    <property type="protein sequence ID" value="MFC4859390.1"/>
    <property type="molecule type" value="Genomic_DNA"/>
</dbReference>
<protein>
    <submittedName>
        <fullName evidence="1">Uncharacterized protein</fullName>
    </submittedName>
</protein>
<proteinExistence type="predicted"/>